<evidence type="ECO:0000313" key="3">
    <source>
        <dbReference type="EMBL" id="AZT91555.1"/>
    </source>
</evidence>
<sequence length="177" mass="20634">MQNYEGSSGKLELFEEILEDVLESNHRVVVFSQWVEMLKILEERIKERGFEYFYLDGSTKSEERIDMVNRFNGGEKQVFLVSLKAGGFGLNLTGADVVILYDLWWNPAVENQAMDRAHRIGQENSVQVFRLITKNTIEERIFELQQKKKDLFDQVVSSAQTFITELSEDELMQLLEE</sequence>
<gene>
    <name evidence="3" type="ORF">ELD05_13690</name>
</gene>
<dbReference type="Gene3D" id="3.40.50.300">
    <property type="entry name" value="P-loop containing nucleotide triphosphate hydrolases"/>
    <property type="match status" value="1"/>
</dbReference>
<keyword evidence="3" id="KW-0547">Nucleotide-binding</keyword>
<dbReference type="KEGG" id="ccha:ELD05_13690"/>
<keyword evidence="3" id="KW-0347">Helicase</keyword>
<reference evidence="3 4" key="1">
    <citation type="submission" date="2018-12" db="EMBL/GenBank/DDBJ databases">
        <title>Genome sequence from the cellulolytic species, Caldicellulosiruptor changbaiensis.</title>
        <authorList>
            <person name="Blumer-Schuette S.E."/>
            <person name="Mendoza C."/>
        </authorList>
    </citation>
    <scope>NUCLEOTIDE SEQUENCE [LARGE SCALE GENOMIC DNA]</scope>
    <source>
        <strain evidence="3 4">CBS-Z</strain>
    </source>
</reference>
<dbReference type="AlphaFoldDB" id="A0A3T0D8S7"/>
<dbReference type="EMBL" id="CP034791">
    <property type="protein sequence ID" value="AZT91555.1"/>
    <property type="molecule type" value="Genomic_DNA"/>
</dbReference>
<dbReference type="RefSeq" id="WP_127352861.1">
    <property type="nucleotide sequence ID" value="NZ_CP034791.1"/>
</dbReference>
<dbReference type="InterPro" id="IPR027417">
    <property type="entry name" value="P-loop_NTPase"/>
</dbReference>
<keyword evidence="1" id="KW-0378">Hydrolase</keyword>
<dbReference type="PROSITE" id="PS51194">
    <property type="entry name" value="HELICASE_CTER"/>
    <property type="match status" value="1"/>
</dbReference>
<evidence type="ECO:0000259" key="2">
    <source>
        <dbReference type="PROSITE" id="PS51194"/>
    </source>
</evidence>
<evidence type="ECO:0000256" key="1">
    <source>
        <dbReference type="ARBA" id="ARBA00022801"/>
    </source>
</evidence>
<accession>A0A3T0D8S7</accession>
<protein>
    <submittedName>
        <fullName evidence="3">DEAD/DEAH box helicase</fullName>
    </submittedName>
</protein>
<keyword evidence="4" id="KW-1185">Reference proteome</keyword>
<dbReference type="InterPro" id="IPR001650">
    <property type="entry name" value="Helicase_C-like"/>
</dbReference>
<name>A0A3T0D8S7_9FIRM</name>
<dbReference type="Pfam" id="PF00271">
    <property type="entry name" value="Helicase_C"/>
    <property type="match status" value="1"/>
</dbReference>
<dbReference type="SMART" id="SM00490">
    <property type="entry name" value="HELICc"/>
    <property type="match status" value="1"/>
</dbReference>
<dbReference type="GO" id="GO:0016787">
    <property type="term" value="F:hydrolase activity"/>
    <property type="evidence" value="ECO:0007669"/>
    <property type="project" value="UniProtKB-KW"/>
</dbReference>
<proteinExistence type="predicted"/>
<dbReference type="PANTHER" id="PTHR10799">
    <property type="entry name" value="SNF2/RAD54 HELICASE FAMILY"/>
    <property type="match status" value="1"/>
</dbReference>
<dbReference type="Proteomes" id="UP000282930">
    <property type="component" value="Chromosome"/>
</dbReference>
<evidence type="ECO:0000313" key="4">
    <source>
        <dbReference type="Proteomes" id="UP000282930"/>
    </source>
</evidence>
<keyword evidence="3" id="KW-0067">ATP-binding</keyword>
<feature type="domain" description="Helicase C-terminal" evidence="2">
    <location>
        <begin position="13"/>
        <end position="167"/>
    </location>
</feature>
<dbReference type="GO" id="GO:0004386">
    <property type="term" value="F:helicase activity"/>
    <property type="evidence" value="ECO:0007669"/>
    <property type="project" value="UniProtKB-KW"/>
</dbReference>
<dbReference type="InterPro" id="IPR049730">
    <property type="entry name" value="SNF2/RAD54-like_C"/>
</dbReference>
<organism evidence="3 4">
    <name type="scientific">Caldicellulosiruptor changbaiensis</name>
    <dbReference type="NCBI Taxonomy" id="1222016"/>
    <lineage>
        <taxon>Bacteria</taxon>
        <taxon>Bacillati</taxon>
        <taxon>Bacillota</taxon>
        <taxon>Bacillota incertae sedis</taxon>
        <taxon>Caldicellulosiruptorales</taxon>
        <taxon>Caldicellulosiruptoraceae</taxon>
        <taxon>Caldicellulosiruptor</taxon>
    </lineage>
</organism>
<dbReference type="CDD" id="cd18793">
    <property type="entry name" value="SF2_C_SNF"/>
    <property type="match status" value="1"/>
</dbReference>
<dbReference type="SUPFAM" id="SSF52540">
    <property type="entry name" value="P-loop containing nucleoside triphosphate hydrolases"/>
    <property type="match status" value="1"/>
</dbReference>